<keyword evidence="1" id="KW-1133">Transmembrane helix</keyword>
<dbReference type="OrthoDB" id="871774at2"/>
<sequence length="404" mass="45436">MNIILDNRFCRSIFSRRLWLSVVLGVALGTGYMTSLRFWGPLGLSEILFCVVISVMLVRNFRVLVRFERSLSGYIKVYLLFTFLLVLPVVTSIVYFLSEYSEMSSPEYIASWIAGVLLAFLLAAEIRENSIDMRLVSSVFFVVFVAGNIISMVTGYGYYGVRYKGFANNPNQLVFYLLSVSLLLALYYRKLFFAGFPVLFYIGLISGSDDYKLSVAISIVIYFYLVVFYWKKASLGVNVLLFSFMACVFGLGFGPQFAEVLMRIWHQADEGGARIGLMVNALQASAYSPLFGWGAGSFSGLTGPFEGWEGHNNLLDLSMQFGFLVPVVIYGVFAAGMVRALGRREYLVFSVMAGFVVAGLFHFSARHFVFWVEFGVFLYYVFYSRSESSVRLHRSSVEKAPCVG</sequence>
<accession>A0A1W1XRA1</accession>
<feature type="transmembrane region" description="Helical" evidence="1">
    <location>
        <begin position="46"/>
        <end position="65"/>
    </location>
</feature>
<evidence type="ECO:0008006" key="4">
    <source>
        <dbReference type="Google" id="ProtNLM"/>
    </source>
</evidence>
<dbReference type="RefSeq" id="WP_139796632.1">
    <property type="nucleotide sequence ID" value="NZ_FWXF01000017.1"/>
</dbReference>
<proteinExistence type="predicted"/>
<feature type="transmembrane region" description="Helical" evidence="1">
    <location>
        <begin position="18"/>
        <end position="40"/>
    </location>
</feature>
<feature type="transmembrane region" description="Helical" evidence="1">
    <location>
        <begin position="236"/>
        <end position="254"/>
    </location>
</feature>
<organism evidence="2 3">
    <name type="scientific">Desulfacinum hydrothermale DSM 13146</name>
    <dbReference type="NCBI Taxonomy" id="1121390"/>
    <lineage>
        <taxon>Bacteria</taxon>
        <taxon>Pseudomonadati</taxon>
        <taxon>Thermodesulfobacteriota</taxon>
        <taxon>Syntrophobacteria</taxon>
        <taxon>Syntrophobacterales</taxon>
        <taxon>Syntrophobacteraceae</taxon>
        <taxon>Desulfacinum</taxon>
    </lineage>
</organism>
<feature type="transmembrane region" description="Helical" evidence="1">
    <location>
        <begin position="345"/>
        <end position="362"/>
    </location>
</feature>
<evidence type="ECO:0000313" key="3">
    <source>
        <dbReference type="Proteomes" id="UP000192783"/>
    </source>
</evidence>
<protein>
    <recommendedName>
        <fullName evidence="4">O-antigen ligase</fullName>
    </recommendedName>
</protein>
<keyword evidence="1" id="KW-0472">Membrane</keyword>
<dbReference type="AlphaFoldDB" id="A0A1W1XRA1"/>
<reference evidence="2 3" key="1">
    <citation type="submission" date="2017-04" db="EMBL/GenBank/DDBJ databases">
        <authorList>
            <person name="Afonso C.L."/>
            <person name="Miller P.J."/>
            <person name="Scott M.A."/>
            <person name="Spackman E."/>
            <person name="Goraichik I."/>
            <person name="Dimitrov K.M."/>
            <person name="Suarez D.L."/>
            <person name="Swayne D.E."/>
        </authorList>
    </citation>
    <scope>NUCLEOTIDE SEQUENCE [LARGE SCALE GENOMIC DNA]</scope>
    <source>
        <strain evidence="2 3">DSM 13146</strain>
    </source>
</reference>
<gene>
    <name evidence="2" type="ORF">SAMN02746041_02650</name>
</gene>
<feature type="transmembrane region" description="Helical" evidence="1">
    <location>
        <begin position="213"/>
        <end position="230"/>
    </location>
</feature>
<feature type="transmembrane region" description="Helical" evidence="1">
    <location>
        <begin position="173"/>
        <end position="201"/>
    </location>
</feature>
<dbReference type="STRING" id="1121390.SAMN02746041_02650"/>
<feature type="transmembrane region" description="Helical" evidence="1">
    <location>
        <begin position="138"/>
        <end position="161"/>
    </location>
</feature>
<keyword evidence="1" id="KW-0812">Transmembrane</keyword>
<feature type="transmembrane region" description="Helical" evidence="1">
    <location>
        <begin position="109"/>
        <end position="126"/>
    </location>
</feature>
<keyword evidence="3" id="KW-1185">Reference proteome</keyword>
<feature type="transmembrane region" description="Helical" evidence="1">
    <location>
        <begin position="368"/>
        <end position="384"/>
    </location>
</feature>
<dbReference type="Proteomes" id="UP000192783">
    <property type="component" value="Unassembled WGS sequence"/>
</dbReference>
<dbReference type="EMBL" id="FWXF01000017">
    <property type="protein sequence ID" value="SMC26493.1"/>
    <property type="molecule type" value="Genomic_DNA"/>
</dbReference>
<evidence type="ECO:0000313" key="2">
    <source>
        <dbReference type="EMBL" id="SMC26493.1"/>
    </source>
</evidence>
<name>A0A1W1XRA1_9BACT</name>
<feature type="transmembrane region" description="Helical" evidence="1">
    <location>
        <begin position="318"/>
        <end position="338"/>
    </location>
</feature>
<evidence type="ECO:0000256" key="1">
    <source>
        <dbReference type="SAM" id="Phobius"/>
    </source>
</evidence>
<feature type="transmembrane region" description="Helical" evidence="1">
    <location>
        <begin position="77"/>
        <end position="97"/>
    </location>
</feature>